<reference evidence="1 2" key="1">
    <citation type="submission" date="2020-09" db="EMBL/GenBank/DDBJ databases">
        <title>Echinicola sp. CAU 1574 isolated from sand of Sido Beach.</title>
        <authorList>
            <person name="Kim W."/>
        </authorList>
    </citation>
    <scope>NUCLEOTIDE SEQUENCE [LARGE SCALE GENOMIC DNA]</scope>
    <source>
        <strain evidence="1 2">CAU 1574</strain>
    </source>
</reference>
<dbReference type="SUPFAM" id="SSF47781">
    <property type="entry name" value="RuvA domain 2-like"/>
    <property type="match status" value="1"/>
</dbReference>
<dbReference type="EMBL" id="JACYTQ010000001">
    <property type="protein sequence ID" value="MBD8487632.1"/>
    <property type="molecule type" value="Genomic_DNA"/>
</dbReference>
<proteinExistence type="predicted"/>
<sequence>MKAPFRFIFLAIWSLAIQSQSKAQIQSNFDVEGFAEELFATQDEDLDYEQLYENLLQRFLNPIDLNKCTLDDLQSLYILSPLQLNNFMDYRESFGKFLSIYELQAIPEFDLVTVKKLLPFVSISAQKHTSSKNLFQRITQEETAYIIYRYRRFLETRKGFTPPDTLSNGSLTSRYIGSPGAHYLRLRSQHAQDFSIGITLDKDDGESFTWNPKSRTYGFNFFSYHLALYNQGNFQIITLGDYQAQYGQGLVFGAGFSIGKGAETITTTRRSSTGIRPYTSSMEFGFFRGIASTYQKGKIEASIMISDVSRDANISLDEPIISSLPESGYHRTATEIERKANTAEKNFGLNVNYSSSDRNFQLGINSLVTKFQFPYIREDQAYNQFEFRGQNNHTHSVYWSYNFQNHFLFGEGAVSKSGGKAVVAGLMSSLSPHWDLVLHIRNYDRNFHSFYGNAFGESSRPINEKGIYLGTSFHPNKQWKWSAYFDQFEFPWLRYRSYAPSSGHEWLQRLTYSPKKAISIYFQVREEVKDRNITSTDNDYPIYQLSTGKRRNYLINLDYQVSKVLAIRSRVQMSSFEFNHQLTKGYTIVQDVSASLKQWNFSGRVALFDTDDYENRQYVFEKNVLWAFSIPSYYGQGMRYYLLAQYKMNRKLTFWTRWSRTTYTDRNVIGSGLQEIEGHRITELTFQLRYQFNK</sequence>
<dbReference type="InterPro" id="IPR010994">
    <property type="entry name" value="RuvA_2-like"/>
</dbReference>
<accession>A0ABR9AFL4</accession>
<name>A0ABR9AFL4_9BACT</name>
<dbReference type="RefSeq" id="WP_192007858.1">
    <property type="nucleotide sequence ID" value="NZ_JACYTQ010000001.1"/>
</dbReference>
<comment type="caution">
    <text evidence="1">The sequence shown here is derived from an EMBL/GenBank/DDBJ whole genome shotgun (WGS) entry which is preliminary data.</text>
</comment>
<organism evidence="1 2">
    <name type="scientific">Echinicola arenosa</name>
    <dbReference type="NCBI Taxonomy" id="2774144"/>
    <lineage>
        <taxon>Bacteria</taxon>
        <taxon>Pseudomonadati</taxon>
        <taxon>Bacteroidota</taxon>
        <taxon>Cytophagia</taxon>
        <taxon>Cytophagales</taxon>
        <taxon>Cyclobacteriaceae</taxon>
        <taxon>Echinicola</taxon>
    </lineage>
</organism>
<dbReference type="Pfam" id="PF12836">
    <property type="entry name" value="HHH_3"/>
    <property type="match status" value="1"/>
</dbReference>
<dbReference type="Proteomes" id="UP000647133">
    <property type="component" value="Unassembled WGS sequence"/>
</dbReference>
<evidence type="ECO:0000313" key="1">
    <source>
        <dbReference type="EMBL" id="MBD8487632.1"/>
    </source>
</evidence>
<gene>
    <name evidence="1" type="ORF">IFO69_02615</name>
</gene>
<protein>
    <submittedName>
        <fullName evidence="1">Helix-hairpin-helix domain-containing protein</fullName>
    </submittedName>
</protein>
<keyword evidence="2" id="KW-1185">Reference proteome</keyword>
<evidence type="ECO:0000313" key="2">
    <source>
        <dbReference type="Proteomes" id="UP000647133"/>
    </source>
</evidence>